<dbReference type="Gramene" id="ESR63013">
    <property type="protein sequence ID" value="ESR63013"/>
    <property type="gene ID" value="CICLE_v10016305mg"/>
</dbReference>
<feature type="signal peptide" evidence="8">
    <location>
        <begin position="1"/>
        <end position="22"/>
    </location>
</feature>
<evidence type="ECO:0000313" key="10">
    <source>
        <dbReference type="EMBL" id="ESR63013.1"/>
    </source>
</evidence>
<dbReference type="Gene3D" id="1.20.120.1770">
    <property type="match status" value="1"/>
</dbReference>
<dbReference type="AlphaFoldDB" id="V4TR44"/>
<evidence type="ECO:0000256" key="3">
    <source>
        <dbReference type="ARBA" id="ARBA00022692"/>
    </source>
</evidence>
<feature type="transmembrane region" description="Helical" evidence="7">
    <location>
        <begin position="193"/>
        <end position="212"/>
    </location>
</feature>
<feature type="transmembrane region" description="Helical" evidence="7">
    <location>
        <begin position="85"/>
        <end position="105"/>
    </location>
</feature>
<evidence type="ECO:0000256" key="7">
    <source>
        <dbReference type="SAM" id="Phobius"/>
    </source>
</evidence>
<keyword evidence="2" id="KW-0813">Transport</keyword>
<proteinExistence type="predicted"/>
<name>V4TR44_CITCL</name>
<protein>
    <recommendedName>
        <fullName evidence="9">Cytochrome b561 domain-containing protein</fullName>
    </recommendedName>
</protein>
<dbReference type="OMA" id="TIQMLAM"/>
<comment type="subcellular location">
    <subcellularLocation>
        <location evidence="1">Membrane</location>
    </subcellularLocation>
</comment>
<sequence length="260" mass="29772">MTSCCLIILTLIFPLFYIIAQASTFGQQLSLMELVASKNNETEHQKHANTCLHRTAENEVTTNLRSGKGQSFSHGRHHARTAHGILNIIGWGILLPIGVIIARYLRRFPIEYDEWHPLHMLCQISGYILGTVGWGIGLWLGNSSKHYTLKTHRILGILVFAFATIQVLTSFLQPRRENECSKWWEIFHQCMGYTVVALSIANIFQGVIHQSHSEKWKWLYVAILALLAFLAAALEIFRWIMKSKLQLPIAFHNNNIYNFT</sequence>
<evidence type="ECO:0000256" key="8">
    <source>
        <dbReference type="SAM" id="SignalP"/>
    </source>
</evidence>
<dbReference type="SMART" id="SM00665">
    <property type="entry name" value="B561"/>
    <property type="match status" value="1"/>
</dbReference>
<dbReference type="KEGG" id="cic:CICLE_v10016305mg"/>
<dbReference type="PANTHER" id="PTHR23130">
    <property type="entry name" value="CYTOCHROME B561 AND DOMON DOMAIN-CONTAINING PROTEIN"/>
    <property type="match status" value="1"/>
</dbReference>
<feature type="transmembrane region" description="Helical" evidence="7">
    <location>
        <begin position="117"/>
        <end position="140"/>
    </location>
</feature>
<gene>
    <name evidence="10" type="ORF">CICLE_v10016305mg</name>
</gene>
<keyword evidence="3 7" id="KW-0812">Transmembrane</keyword>
<dbReference type="PANTHER" id="PTHR23130:SF153">
    <property type="entry name" value="CYTOCHROME B561 DOMAIN-CONTAINING PROTEIN"/>
    <property type="match status" value="1"/>
</dbReference>
<feature type="domain" description="Cytochrome b561" evidence="9">
    <location>
        <begin position="48"/>
        <end position="243"/>
    </location>
</feature>
<evidence type="ECO:0000259" key="9">
    <source>
        <dbReference type="PROSITE" id="PS50939"/>
    </source>
</evidence>
<keyword evidence="8" id="KW-0732">Signal</keyword>
<keyword evidence="11" id="KW-1185">Reference proteome</keyword>
<dbReference type="PROSITE" id="PS50939">
    <property type="entry name" value="CYTOCHROME_B561"/>
    <property type="match status" value="1"/>
</dbReference>
<feature type="transmembrane region" description="Helical" evidence="7">
    <location>
        <begin position="218"/>
        <end position="237"/>
    </location>
</feature>
<evidence type="ECO:0000256" key="1">
    <source>
        <dbReference type="ARBA" id="ARBA00004370"/>
    </source>
</evidence>
<dbReference type="InterPro" id="IPR006593">
    <property type="entry name" value="Cyt_b561/ferric_Rdtase_TM"/>
</dbReference>
<dbReference type="Proteomes" id="UP000030687">
    <property type="component" value="Unassembled WGS sequence"/>
</dbReference>
<feature type="chain" id="PRO_5004728495" description="Cytochrome b561 domain-containing protein" evidence="8">
    <location>
        <begin position="23"/>
        <end position="260"/>
    </location>
</feature>
<keyword evidence="6 7" id="KW-0472">Membrane</keyword>
<keyword evidence="4" id="KW-0249">Electron transport</keyword>
<evidence type="ECO:0000256" key="5">
    <source>
        <dbReference type="ARBA" id="ARBA00022989"/>
    </source>
</evidence>
<dbReference type="CDD" id="cd08760">
    <property type="entry name" value="Cyt_b561_FRRS1_like"/>
    <property type="match status" value="1"/>
</dbReference>
<evidence type="ECO:0000256" key="6">
    <source>
        <dbReference type="ARBA" id="ARBA00023136"/>
    </source>
</evidence>
<dbReference type="Pfam" id="PF03188">
    <property type="entry name" value="Cytochrom_B561"/>
    <property type="match status" value="1"/>
</dbReference>
<dbReference type="InParanoid" id="V4TR44"/>
<keyword evidence="5 7" id="KW-1133">Transmembrane helix</keyword>
<accession>V4TR44</accession>
<evidence type="ECO:0000313" key="11">
    <source>
        <dbReference type="Proteomes" id="UP000030687"/>
    </source>
</evidence>
<evidence type="ECO:0000256" key="4">
    <source>
        <dbReference type="ARBA" id="ARBA00022982"/>
    </source>
</evidence>
<feature type="transmembrane region" description="Helical" evidence="7">
    <location>
        <begin position="152"/>
        <end position="172"/>
    </location>
</feature>
<organism evidence="10 11">
    <name type="scientific">Citrus clementina</name>
    <name type="common">Clementine</name>
    <name type="synonym">Citrus deliciosa x Citrus sinensis</name>
    <dbReference type="NCBI Taxonomy" id="85681"/>
    <lineage>
        <taxon>Eukaryota</taxon>
        <taxon>Viridiplantae</taxon>
        <taxon>Streptophyta</taxon>
        <taxon>Embryophyta</taxon>
        <taxon>Tracheophyta</taxon>
        <taxon>Spermatophyta</taxon>
        <taxon>Magnoliopsida</taxon>
        <taxon>eudicotyledons</taxon>
        <taxon>Gunneridae</taxon>
        <taxon>Pentapetalae</taxon>
        <taxon>rosids</taxon>
        <taxon>malvids</taxon>
        <taxon>Sapindales</taxon>
        <taxon>Rutaceae</taxon>
        <taxon>Aurantioideae</taxon>
        <taxon>Citrus</taxon>
    </lineage>
</organism>
<dbReference type="eggNOG" id="KOG4293">
    <property type="taxonomic scope" value="Eukaryota"/>
</dbReference>
<dbReference type="EMBL" id="KI536312">
    <property type="protein sequence ID" value="ESR63013.1"/>
    <property type="molecule type" value="Genomic_DNA"/>
</dbReference>
<evidence type="ECO:0000256" key="2">
    <source>
        <dbReference type="ARBA" id="ARBA00022448"/>
    </source>
</evidence>
<reference evidence="10 11" key="1">
    <citation type="submission" date="2013-10" db="EMBL/GenBank/DDBJ databases">
        <authorList>
            <consortium name="International Citrus Genome Consortium"/>
            <person name="Jenkins J."/>
            <person name="Schmutz J."/>
            <person name="Prochnik S."/>
            <person name="Rokhsar D."/>
            <person name="Gmitter F."/>
            <person name="Ollitrault P."/>
            <person name="Machado M."/>
            <person name="Talon M."/>
            <person name="Wincker P."/>
            <person name="Jaillon O."/>
            <person name="Morgante M."/>
        </authorList>
    </citation>
    <scope>NUCLEOTIDE SEQUENCE</scope>
    <source>
        <strain evidence="11">cv. Clemenules</strain>
    </source>
</reference>
<dbReference type="STRING" id="85681.V4TR44"/>
<dbReference type="GO" id="GO:0016020">
    <property type="term" value="C:membrane"/>
    <property type="evidence" value="ECO:0007669"/>
    <property type="project" value="UniProtKB-SubCell"/>
</dbReference>